<reference evidence="4" key="1">
    <citation type="submission" date="2022-11" db="UniProtKB">
        <authorList>
            <consortium name="WormBaseParasite"/>
        </authorList>
    </citation>
    <scope>IDENTIFICATION</scope>
</reference>
<dbReference type="Proteomes" id="UP000887565">
    <property type="component" value="Unplaced"/>
</dbReference>
<dbReference type="PANTHER" id="PTHR12630">
    <property type="entry name" value="N-LINKED OLIGOSACCHARIDE PROCESSING"/>
    <property type="match status" value="1"/>
</dbReference>
<dbReference type="SUPFAM" id="SSF57424">
    <property type="entry name" value="LDL receptor-like module"/>
    <property type="match status" value="1"/>
</dbReference>
<protein>
    <submittedName>
        <fullName evidence="4">Glucosidase II beta subunit N-terminal domain-containing protein</fullName>
    </submittedName>
</protein>
<feature type="domain" description="Glucosidase II beta subunit N-terminal" evidence="2">
    <location>
        <begin position="3"/>
        <end position="72"/>
    </location>
</feature>
<dbReference type="InterPro" id="IPR039794">
    <property type="entry name" value="Gtb1-like"/>
</dbReference>
<accession>A0A915KES7</accession>
<dbReference type="Gene3D" id="4.10.400.10">
    <property type="entry name" value="Low-density Lipoprotein Receptor"/>
    <property type="match status" value="1"/>
</dbReference>
<organism evidence="3 4">
    <name type="scientific">Romanomermis culicivorax</name>
    <name type="common">Nematode worm</name>
    <dbReference type="NCBI Taxonomy" id="13658"/>
    <lineage>
        <taxon>Eukaryota</taxon>
        <taxon>Metazoa</taxon>
        <taxon>Ecdysozoa</taxon>
        <taxon>Nematoda</taxon>
        <taxon>Enoplea</taxon>
        <taxon>Dorylaimia</taxon>
        <taxon>Mermithida</taxon>
        <taxon>Mermithoidea</taxon>
        <taxon>Mermithidae</taxon>
        <taxon>Romanomermis</taxon>
    </lineage>
</organism>
<dbReference type="PANTHER" id="PTHR12630:SF1">
    <property type="entry name" value="GLUCOSIDASE 2 SUBUNIT BETA"/>
    <property type="match status" value="1"/>
</dbReference>
<dbReference type="InterPro" id="IPR028146">
    <property type="entry name" value="PRKCSH_N"/>
</dbReference>
<dbReference type="InterPro" id="IPR036055">
    <property type="entry name" value="LDL_receptor-like_sf"/>
</dbReference>
<keyword evidence="1" id="KW-1015">Disulfide bond</keyword>
<dbReference type="GO" id="GO:0006491">
    <property type="term" value="P:N-glycan processing"/>
    <property type="evidence" value="ECO:0007669"/>
    <property type="project" value="TreeGrafter"/>
</dbReference>
<dbReference type="Pfam" id="PF12999">
    <property type="entry name" value="PRKCSH-like"/>
    <property type="match status" value="1"/>
</dbReference>
<dbReference type="GO" id="GO:0017177">
    <property type="term" value="C:glucosidase II complex"/>
    <property type="evidence" value="ECO:0007669"/>
    <property type="project" value="TreeGrafter"/>
</dbReference>
<dbReference type="AlphaFoldDB" id="A0A915KES7"/>
<keyword evidence="3" id="KW-1185">Reference proteome</keyword>
<evidence type="ECO:0000259" key="2">
    <source>
        <dbReference type="Pfam" id="PF12999"/>
    </source>
</evidence>
<evidence type="ECO:0000313" key="3">
    <source>
        <dbReference type="Proteomes" id="UP000887565"/>
    </source>
</evidence>
<proteinExistence type="predicted"/>
<sequence>KPLYDPIGKSHFTCLDGSVSIPFEFVNDDYCDCKDGSDEPGTSACSNGKFHCPNLMHKAQDIPSSRVNDMVC</sequence>
<evidence type="ECO:0000256" key="1">
    <source>
        <dbReference type="ARBA" id="ARBA00023157"/>
    </source>
</evidence>
<dbReference type="WBParaSite" id="nRc.2.0.1.t36536-RA">
    <property type="protein sequence ID" value="nRc.2.0.1.t36536-RA"/>
    <property type="gene ID" value="nRc.2.0.1.g36536"/>
</dbReference>
<evidence type="ECO:0000313" key="4">
    <source>
        <dbReference type="WBParaSite" id="nRc.2.0.1.t36536-RA"/>
    </source>
</evidence>
<name>A0A915KES7_ROMCU</name>